<protein>
    <recommendedName>
        <fullName evidence="2">DUF4369 domain-containing protein</fullName>
    </recommendedName>
</protein>
<sequence length="216" mass="24621">MKNTMVLLFGILILGCTQTPIEHDAPKTVFISGKIENPKTDIVLFRAGEGKLSISDTAYIDSTGHFSTTFNIKEEMFGYFYHGGERTSMFLVPGDSIGLFIDTKEFDETITYQGAGAAANNYLAKKYLIKENATPPFKELYSMEPDSFSENVDGLKLLLTDHLTKYKSQKEEVARILIQEEESEILYSWAEKKLKYVKSHKFLKEKEFVTLAKNYY</sequence>
<dbReference type="AlphaFoldDB" id="A0A383AC02"/>
<reference evidence="1" key="1">
    <citation type="submission" date="2018-05" db="EMBL/GenBank/DDBJ databases">
        <authorList>
            <person name="Lanie J.A."/>
            <person name="Ng W.-L."/>
            <person name="Kazmierczak K.M."/>
            <person name="Andrzejewski T.M."/>
            <person name="Davidsen T.M."/>
            <person name="Wayne K.J."/>
            <person name="Tettelin H."/>
            <person name="Glass J.I."/>
            <person name="Rusch D."/>
            <person name="Podicherti R."/>
            <person name="Tsui H.-C.T."/>
            <person name="Winkler M.E."/>
        </authorList>
    </citation>
    <scope>NUCLEOTIDE SEQUENCE</scope>
</reference>
<evidence type="ECO:0000313" key="1">
    <source>
        <dbReference type="EMBL" id="SVE05204.1"/>
    </source>
</evidence>
<evidence type="ECO:0008006" key="2">
    <source>
        <dbReference type="Google" id="ProtNLM"/>
    </source>
</evidence>
<gene>
    <name evidence="1" type="ORF">METZ01_LOCUS458058</name>
</gene>
<name>A0A383AC02_9ZZZZ</name>
<proteinExistence type="predicted"/>
<dbReference type="EMBL" id="UINC01190851">
    <property type="protein sequence ID" value="SVE05204.1"/>
    <property type="molecule type" value="Genomic_DNA"/>
</dbReference>
<dbReference type="PROSITE" id="PS51257">
    <property type="entry name" value="PROKAR_LIPOPROTEIN"/>
    <property type="match status" value="1"/>
</dbReference>
<accession>A0A383AC02</accession>
<feature type="non-terminal residue" evidence="1">
    <location>
        <position position="216"/>
    </location>
</feature>
<organism evidence="1">
    <name type="scientific">marine metagenome</name>
    <dbReference type="NCBI Taxonomy" id="408172"/>
    <lineage>
        <taxon>unclassified sequences</taxon>
        <taxon>metagenomes</taxon>
        <taxon>ecological metagenomes</taxon>
    </lineage>
</organism>